<dbReference type="FunCoup" id="C1E533">
    <property type="interactions" value="612"/>
</dbReference>
<protein>
    <recommendedName>
        <fullName evidence="2">PsbP C-terminal domain-containing protein</fullName>
    </recommendedName>
</protein>
<dbReference type="OMA" id="YSSAEPM"/>
<dbReference type="EMBL" id="CP001325">
    <property type="protein sequence ID" value="ACO63227.1"/>
    <property type="molecule type" value="Genomic_DNA"/>
</dbReference>
<feature type="region of interest" description="Disordered" evidence="1">
    <location>
        <begin position="191"/>
        <end position="210"/>
    </location>
</feature>
<proteinExistence type="predicted"/>
<feature type="domain" description="PsbP C-terminal" evidence="2">
    <location>
        <begin position="85"/>
        <end position="187"/>
    </location>
</feature>
<organism evidence="3 4">
    <name type="scientific">Micromonas commoda (strain RCC299 / NOUM17 / CCMP2709)</name>
    <name type="common">Picoplanktonic green alga</name>
    <dbReference type="NCBI Taxonomy" id="296587"/>
    <lineage>
        <taxon>Eukaryota</taxon>
        <taxon>Viridiplantae</taxon>
        <taxon>Chlorophyta</taxon>
        <taxon>Mamiellophyceae</taxon>
        <taxon>Mamiellales</taxon>
        <taxon>Mamiellaceae</taxon>
        <taxon>Micromonas</taxon>
    </lineage>
</organism>
<dbReference type="OrthoDB" id="1903117at2759"/>
<dbReference type="InParanoid" id="C1E533"/>
<dbReference type="GeneID" id="8242850"/>
<dbReference type="GO" id="GO:0005509">
    <property type="term" value="F:calcium ion binding"/>
    <property type="evidence" value="ECO:0007669"/>
    <property type="project" value="InterPro"/>
</dbReference>
<dbReference type="GO" id="GO:0015979">
    <property type="term" value="P:photosynthesis"/>
    <property type="evidence" value="ECO:0007669"/>
    <property type="project" value="InterPro"/>
</dbReference>
<evidence type="ECO:0000259" key="2">
    <source>
        <dbReference type="Pfam" id="PF01789"/>
    </source>
</evidence>
<dbReference type="Proteomes" id="UP000002009">
    <property type="component" value="Chromosome 4"/>
</dbReference>
<dbReference type="PANTHER" id="PTHR31407">
    <property type="match status" value="1"/>
</dbReference>
<name>C1E533_MICCC</name>
<dbReference type="GO" id="GO:0019898">
    <property type="term" value="C:extrinsic component of membrane"/>
    <property type="evidence" value="ECO:0007669"/>
    <property type="project" value="InterPro"/>
</dbReference>
<dbReference type="RefSeq" id="XP_002501969.1">
    <property type="nucleotide sequence ID" value="XM_002501923.1"/>
</dbReference>
<dbReference type="AlphaFoldDB" id="C1E533"/>
<evidence type="ECO:0000313" key="4">
    <source>
        <dbReference type="Proteomes" id="UP000002009"/>
    </source>
</evidence>
<sequence length="210" mass="23271">MSAPVSQPVMAYQFSYPSETSNGDAIKWATSRVRETYSSAEPMSPDARQRIVYELISFKGPLTATVTVGPAPPKLAKVDQKDWKPRQVAEGVLADRATGRIATGQKVSLAEVESAKKESIDGTDYVYYEYISQGSPNLQEREATTFRHSLGVTAIRGDYLYTCTFSSPESFWDVNADGFESAIRSFRLTPPNKKKYREPGNEGLLPPLPF</sequence>
<dbReference type="STRING" id="296587.C1E533"/>
<dbReference type="KEGG" id="mis:MICPUN_80859"/>
<dbReference type="GO" id="GO:0009654">
    <property type="term" value="C:photosystem II oxygen evolving complex"/>
    <property type="evidence" value="ECO:0007669"/>
    <property type="project" value="InterPro"/>
</dbReference>
<dbReference type="SUPFAM" id="SSF55724">
    <property type="entry name" value="Mog1p/PsbP-like"/>
    <property type="match status" value="1"/>
</dbReference>
<evidence type="ECO:0000313" key="3">
    <source>
        <dbReference type="EMBL" id="ACO63227.1"/>
    </source>
</evidence>
<dbReference type="eggNOG" id="ENOG502QTGE">
    <property type="taxonomic scope" value="Eukaryota"/>
</dbReference>
<accession>C1E533</accession>
<dbReference type="InterPro" id="IPR016123">
    <property type="entry name" value="Mog1/PsbP_a/b/a-sand"/>
</dbReference>
<keyword evidence="4" id="KW-1185">Reference proteome</keyword>
<gene>
    <name evidence="3" type="ORF">MICPUN_80859</name>
</gene>
<dbReference type="PANTHER" id="PTHR31407:SF7">
    <property type="entry name" value="PSBP DOMAIN-CONTAINING PROTEIN 5, CHLOROPLASTIC"/>
    <property type="match status" value="1"/>
</dbReference>
<reference evidence="3 4" key="1">
    <citation type="journal article" date="2009" name="Science">
        <title>Green evolution and dynamic adaptations revealed by genomes of the marine picoeukaryotes Micromonas.</title>
        <authorList>
            <person name="Worden A.Z."/>
            <person name="Lee J.H."/>
            <person name="Mock T."/>
            <person name="Rouze P."/>
            <person name="Simmons M.P."/>
            <person name="Aerts A.L."/>
            <person name="Allen A.E."/>
            <person name="Cuvelier M.L."/>
            <person name="Derelle E."/>
            <person name="Everett M.V."/>
            <person name="Foulon E."/>
            <person name="Grimwood J."/>
            <person name="Gundlach H."/>
            <person name="Henrissat B."/>
            <person name="Napoli C."/>
            <person name="McDonald S.M."/>
            <person name="Parker M.S."/>
            <person name="Rombauts S."/>
            <person name="Salamov A."/>
            <person name="Von Dassow P."/>
            <person name="Badger J.H."/>
            <person name="Coutinho P.M."/>
            <person name="Demir E."/>
            <person name="Dubchak I."/>
            <person name="Gentemann C."/>
            <person name="Eikrem W."/>
            <person name="Gready J.E."/>
            <person name="John U."/>
            <person name="Lanier W."/>
            <person name="Lindquist E.A."/>
            <person name="Lucas S."/>
            <person name="Mayer K.F."/>
            <person name="Moreau H."/>
            <person name="Not F."/>
            <person name="Otillar R."/>
            <person name="Panaud O."/>
            <person name="Pangilinan J."/>
            <person name="Paulsen I."/>
            <person name="Piegu B."/>
            <person name="Poliakov A."/>
            <person name="Robbens S."/>
            <person name="Schmutz J."/>
            <person name="Toulza E."/>
            <person name="Wyss T."/>
            <person name="Zelensky A."/>
            <person name="Zhou K."/>
            <person name="Armbrust E.V."/>
            <person name="Bhattacharya D."/>
            <person name="Goodenough U.W."/>
            <person name="Van de Peer Y."/>
            <person name="Grigoriev I.V."/>
        </authorList>
    </citation>
    <scope>NUCLEOTIDE SEQUENCE [LARGE SCALE GENOMIC DNA]</scope>
    <source>
        <strain evidence="4">RCC299 / NOUM17</strain>
    </source>
</reference>
<evidence type="ECO:0000256" key="1">
    <source>
        <dbReference type="SAM" id="MobiDB-lite"/>
    </source>
</evidence>
<dbReference type="Gene3D" id="3.40.1000.10">
    <property type="entry name" value="Mog1/PsbP, alpha/beta/alpha sandwich"/>
    <property type="match status" value="1"/>
</dbReference>
<dbReference type="Pfam" id="PF01789">
    <property type="entry name" value="PsbP"/>
    <property type="match status" value="1"/>
</dbReference>
<dbReference type="InterPro" id="IPR002683">
    <property type="entry name" value="PsbP_C"/>
</dbReference>